<sequence>MSVNEMPLLFHGPNPYSTDPVTLLEFPFAKFAPADLPLGLERFSRLLGEHVGIPQDAAIPSERKAVADYVMTHVAAILEQELSHPHPHGVVTDGERIGVWIEWIDQEAVLSVSRFCFILLSRATAGDRGLDRFSAQQMDEIRQHCSQVRIDSQARILISAARAIGLPTLPLIPGTPFFQYGWGCKAQRHYLSSSTRDSAVALRICRHKKRAKQFFEALGAPTPIAKLASKETHLEQVLETLGWPCVTKPVDGSQGQGVTSGIVDLETLLSGFRQAKRFCPTVLIERHVEGDDHRIFLVGGEVKMVVKRLLPTITGNGRDSVRELVERLNRERSLPTAKDQGLCLIPFDANLERHLRQRKVTLEQILPMGKTLALSSVANIAAGGRWEEVTDQANPQLMAFTEALSASMGLDTAGFDYITTDISKNFVESGGCFIEVNINPGIWPEVGELLLQDGTGRIPALLMILPKQALPGFRWQLPLDWATESLGWVYGGQAGVGSLPLSVGRQGWARLHAVLRNQRVERCLMIVAAEEILHKGLPVDRVESAWVAPSALPETWLSVVERHAGQVVRDAFPKQMCDAVRAFIPSCGFKEEEVR</sequence>
<dbReference type="EMBL" id="WNKT01000097">
    <property type="protein sequence ID" value="MTW23196.1"/>
    <property type="molecule type" value="Genomic_DNA"/>
</dbReference>
<dbReference type="RefSeq" id="WP_186343233.1">
    <property type="nucleotide sequence ID" value="NZ_WNKT01000097.1"/>
</dbReference>
<keyword evidence="1" id="KW-0464">Manganese</keyword>
<dbReference type="SUPFAM" id="SSF56059">
    <property type="entry name" value="Glutathione synthetase ATP-binding domain-like"/>
    <property type="match status" value="1"/>
</dbReference>
<reference evidence="4 5" key="1">
    <citation type="submission" date="2019-11" db="EMBL/GenBank/DDBJ databases">
        <title>Whole-genome sequence of the anaerobic purple sulfur bacterium Allochromatium palmeri DSM 15591.</title>
        <authorList>
            <person name="Kyndt J.A."/>
            <person name="Meyer T.E."/>
        </authorList>
    </citation>
    <scope>NUCLEOTIDE SEQUENCE [LARGE SCALE GENOMIC DNA]</scope>
    <source>
        <strain evidence="4 5">DSM 15591</strain>
    </source>
</reference>
<dbReference type="PANTHER" id="PTHR21621">
    <property type="entry name" value="RIBOSOMAL PROTEIN S6 MODIFICATION PROTEIN"/>
    <property type="match status" value="1"/>
</dbReference>
<dbReference type="Gene3D" id="3.30.470.20">
    <property type="entry name" value="ATP-grasp fold, B domain"/>
    <property type="match status" value="2"/>
</dbReference>
<dbReference type="PROSITE" id="PS50975">
    <property type="entry name" value="ATP_GRASP"/>
    <property type="match status" value="1"/>
</dbReference>
<evidence type="ECO:0000256" key="2">
    <source>
        <dbReference type="PROSITE-ProRule" id="PRU00409"/>
    </source>
</evidence>
<evidence type="ECO:0000313" key="4">
    <source>
        <dbReference type="EMBL" id="MTW23196.1"/>
    </source>
</evidence>
<evidence type="ECO:0000313" key="5">
    <source>
        <dbReference type="Proteomes" id="UP000434044"/>
    </source>
</evidence>
<dbReference type="GO" id="GO:0018169">
    <property type="term" value="F:ribosomal S6-glutamic acid ligase activity"/>
    <property type="evidence" value="ECO:0007669"/>
    <property type="project" value="TreeGrafter"/>
</dbReference>
<evidence type="ECO:0000259" key="3">
    <source>
        <dbReference type="PROSITE" id="PS50975"/>
    </source>
</evidence>
<protein>
    <recommendedName>
        <fullName evidence="3">ATP-grasp domain-containing protein</fullName>
    </recommendedName>
</protein>
<dbReference type="Proteomes" id="UP000434044">
    <property type="component" value="Unassembled WGS sequence"/>
</dbReference>
<feature type="domain" description="ATP-grasp" evidence="3">
    <location>
        <begin position="212"/>
        <end position="466"/>
    </location>
</feature>
<organism evidence="4 5">
    <name type="scientific">Allochromatium palmeri</name>
    <dbReference type="NCBI Taxonomy" id="231048"/>
    <lineage>
        <taxon>Bacteria</taxon>
        <taxon>Pseudomonadati</taxon>
        <taxon>Pseudomonadota</taxon>
        <taxon>Gammaproteobacteria</taxon>
        <taxon>Chromatiales</taxon>
        <taxon>Chromatiaceae</taxon>
        <taxon>Allochromatium</taxon>
    </lineage>
</organism>
<name>A0A6N8EKA0_9GAMM</name>
<comment type="caution">
    <text evidence="4">The sequence shown here is derived from an EMBL/GenBank/DDBJ whole genome shotgun (WGS) entry which is preliminary data.</text>
</comment>
<gene>
    <name evidence="4" type="ORF">GJ668_19405</name>
</gene>
<dbReference type="GO" id="GO:0046872">
    <property type="term" value="F:metal ion binding"/>
    <property type="evidence" value="ECO:0007669"/>
    <property type="project" value="InterPro"/>
</dbReference>
<dbReference type="InterPro" id="IPR011761">
    <property type="entry name" value="ATP-grasp"/>
</dbReference>
<dbReference type="GO" id="GO:0005737">
    <property type="term" value="C:cytoplasm"/>
    <property type="evidence" value="ECO:0007669"/>
    <property type="project" value="TreeGrafter"/>
</dbReference>
<keyword evidence="2" id="KW-0547">Nucleotide-binding</keyword>
<proteinExistence type="predicted"/>
<keyword evidence="2" id="KW-0067">ATP-binding</keyword>
<dbReference type="GO" id="GO:0005524">
    <property type="term" value="F:ATP binding"/>
    <property type="evidence" value="ECO:0007669"/>
    <property type="project" value="UniProtKB-UniRule"/>
</dbReference>
<dbReference type="PANTHER" id="PTHR21621:SF0">
    <property type="entry name" value="BETA-CITRYLGLUTAMATE SYNTHASE B-RELATED"/>
    <property type="match status" value="1"/>
</dbReference>
<dbReference type="GO" id="GO:0009432">
    <property type="term" value="P:SOS response"/>
    <property type="evidence" value="ECO:0007669"/>
    <property type="project" value="TreeGrafter"/>
</dbReference>
<dbReference type="AlphaFoldDB" id="A0A6N8EKA0"/>
<accession>A0A6N8EKA0</accession>
<keyword evidence="5" id="KW-1185">Reference proteome</keyword>
<evidence type="ECO:0000256" key="1">
    <source>
        <dbReference type="ARBA" id="ARBA00023211"/>
    </source>
</evidence>